<name>A0A1R0IK59_SULTH</name>
<comment type="subcellular location">
    <subcellularLocation>
        <location evidence="1">Cytoplasm</location>
    </subcellularLocation>
</comment>
<keyword evidence="2" id="KW-0963">Cytoplasm</keyword>
<proteinExistence type="inferred from homology"/>
<evidence type="ECO:0000256" key="6">
    <source>
        <dbReference type="ARBA" id="ARBA00038091"/>
    </source>
</evidence>
<dbReference type="AlphaFoldDB" id="A0A1R0IK59"/>
<sequence>MEALDVTDVLRLKPGPHRILEGAPWAYRGELYHSNLQPGSIVALEESNGRFVGRGFFNPASLIAFRLLTRNVHDVIDDHWFQARVGEAARLRFELLKDREAYRVVNSEADQLPGLIVDKYGPMLVMEILSLGLQPFRQAIVEALVDLYHPQGIYERGDVAVRAKEGLPREDQLLYGTLVSPVTIQENGVSLTIDVAGGQKTGHFLDQYANRKRTAELAGGKEVFDAFCHTGAFGLTCAKYGAKHVVGIDIDGRAIARAQENARQNGLEQHMEFVTANAFDWLRQESDKGPQYDLGILDPPAFTKSKDAVAGALRGYKEINLRGMKLIKPGGILVTSSCSYHISETQFIEVIRDAAKDAKRPVKILEIRGQGLDHPMAPGLPESRYLKCLVCAVD</sequence>
<dbReference type="PANTHER" id="PTHR42873">
    <property type="entry name" value="RIBOSOMAL RNA LARGE SUBUNIT METHYLTRANSFERASE"/>
    <property type="match status" value="1"/>
</dbReference>
<evidence type="ECO:0000256" key="2">
    <source>
        <dbReference type="ARBA" id="ARBA00022490"/>
    </source>
</evidence>
<comment type="similarity">
    <text evidence="6">Belongs to the methyltransferase superfamily. RlmI family.</text>
</comment>
<comment type="caution">
    <text evidence="9">The sequence shown here is derived from an EMBL/GenBank/DDBJ whole genome shotgun (WGS) entry which is preliminary data.</text>
</comment>
<protein>
    <submittedName>
        <fullName evidence="9">Class I SAM-dependent rRNA methyltransferase</fullName>
    </submittedName>
</protein>
<evidence type="ECO:0000256" key="1">
    <source>
        <dbReference type="ARBA" id="ARBA00004496"/>
    </source>
</evidence>
<dbReference type="SUPFAM" id="SSF53335">
    <property type="entry name" value="S-adenosyl-L-methionine-dependent methyltransferases"/>
    <property type="match status" value="1"/>
</dbReference>
<evidence type="ECO:0000259" key="7">
    <source>
        <dbReference type="Pfam" id="PF10672"/>
    </source>
</evidence>
<evidence type="ECO:0000259" key="8">
    <source>
        <dbReference type="Pfam" id="PF17785"/>
    </source>
</evidence>
<dbReference type="CDD" id="cd11572">
    <property type="entry name" value="RlmI_M_like"/>
    <property type="match status" value="1"/>
</dbReference>
<dbReference type="InterPro" id="IPR015947">
    <property type="entry name" value="PUA-like_sf"/>
</dbReference>
<evidence type="ECO:0000256" key="3">
    <source>
        <dbReference type="ARBA" id="ARBA00022603"/>
    </source>
</evidence>
<dbReference type="InterPro" id="IPR019614">
    <property type="entry name" value="SAM-dep_methyl-trfase"/>
</dbReference>
<evidence type="ECO:0000313" key="9">
    <source>
        <dbReference type="EMBL" id="PSR26683.1"/>
    </source>
</evidence>
<keyword evidence="4 9" id="KW-0808">Transferase</keyword>
<keyword evidence="3 9" id="KW-0489">Methyltransferase</keyword>
<dbReference type="InterPro" id="IPR029063">
    <property type="entry name" value="SAM-dependent_MTases_sf"/>
</dbReference>
<evidence type="ECO:0000256" key="4">
    <source>
        <dbReference type="ARBA" id="ARBA00022679"/>
    </source>
</evidence>
<dbReference type="Gene3D" id="3.30.750.80">
    <property type="entry name" value="RNA methyltransferase domain (HRMD) like"/>
    <property type="match status" value="1"/>
</dbReference>
<dbReference type="Pfam" id="PF10672">
    <property type="entry name" value="Methyltrans_SAM"/>
    <property type="match status" value="1"/>
</dbReference>
<dbReference type="GO" id="GO:0032259">
    <property type="term" value="P:methylation"/>
    <property type="evidence" value="ECO:0007669"/>
    <property type="project" value="UniProtKB-KW"/>
</dbReference>
<dbReference type="GO" id="GO:0008168">
    <property type="term" value="F:methyltransferase activity"/>
    <property type="evidence" value="ECO:0007669"/>
    <property type="project" value="UniProtKB-KW"/>
</dbReference>
<feature type="domain" description="S-adenosylmethionine-dependent methyltransferase" evidence="7">
    <location>
        <begin position="177"/>
        <end position="344"/>
    </location>
</feature>
<keyword evidence="5" id="KW-0949">S-adenosyl-L-methionine</keyword>
<dbReference type="Proteomes" id="UP000242705">
    <property type="component" value="Unassembled WGS sequence"/>
</dbReference>
<dbReference type="CDD" id="cd21153">
    <property type="entry name" value="PUA_RlmI"/>
    <property type="match status" value="1"/>
</dbReference>
<organism evidence="9 10">
    <name type="scientific">Sulfobacillus thermosulfidooxidans</name>
    <dbReference type="NCBI Taxonomy" id="28034"/>
    <lineage>
        <taxon>Bacteria</taxon>
        <taxon>Bacillati</taxon>
        <taxon>Bacillota</taxon>
        <taxon>Clostridia</taxon>
        <taxon>Eubacteriales</taxon>
        <taxon>Clostridiales Family XVII. Incertae Sedis</taxon>
        <taxon>Sulfobacillus</taxon>
    </lineage>
</organism>
<dbReference type="GO" id="GO:0003723">
    <property type="term" value="F:RNA binding"/>
    <property type="evidence" value="ECO:0007669"/>
    <property type="project" value="InterPro"/>
</dbReference>
<dbReference type="Pfam" id="PF17785">
    <property type="entry name" value="PUA_3"/>
    <property type="match status" value="1"/>
</dbReference>
<dbReference type="GO" id="GO:0005737">
    <property type="term" value="C:cytoplasm"/>
    <property type="evidence" value="ECO:0007669"/>
    <property type="project" value="UniProtKB-SubCell"/>
</dbReference>
<dbReference type="Gene3D" id="2.30.130.10">
    <property type="entry name" value="PUA domain"/>
    <property type="match status" value="1"/>
</dbReference>
<dbReference type="InterPro" id="IPR036974">
    <property type="entry name" value="PUA_sf"/>
</dbReference>
<feature type="domain" description="RlmI-like PUA" evidence="8">
    <location>
        <begin position="17"/>
        <end position="70"/>
    </location>
</feature>
<dbReference type="Gene3D" id="3.40.50.150">
    <property type="entry name" value="Vaccinia Virus protein VP39"/>
    <property type="match status" value="1"/>
</dbReference>
<dbReference type="SUPFAM" id="SSF88697">
    <property type="entry name" value="PUA domain-like"/>
    <property type="match status" value="1"/>
</dbReference>
<gene>
    <name evidence="9" type="ORF">C7B47_10220</name>
</gene>
<reference evidence="9 10" key="1">
    <citation type="journal article" date="2014" name="BMC Genomics">
        <title>Comparison of environmental and isolate Sulfobacillus genomes reveals diverse carbon, sulfur, nitrogen, and hydrogen metabolisms.</title>
        <authorList>
            <person name="Justice N.B."/>
            <person name="Norman A."/>
            <person name="Brown C.T."/>
            <person name="Singh A."/>
            <person name="Thomas B.C."/>
            <person name="Banfield J.F."/>
        </authorList>
    </citation>
    <scope>NUCLEOTIDE SEQUENCE [LARGE SCALE GENOMIC DNA]</scope>
    <source>
        <strain evidence="9">AMDSBA5</strain>
    </source>
</reference>
<accession>A0A1R0IK59</accession>
<dbReference type="PANTHER" id="PTHR42873:SF1">
    <property type="entry name" value="S-ADENOSYLMETHIONINE-DEPENDENT METHYLTRANSFERASE DOMAIN-CONTAINING PROTEIN"/>
    <property type="match status" value="1"/>
</dbReference>
<dbReference type="CDD" id="cd02440">
    <property type="entry name" value="AdoMet_MTases"/>
    <property type="match status" value="1"/>
</dbReference>
<dbReference type="InterPro" id="IPR041532">
    <property type="entry name" value="RlmI-like_PUA"/>
</dbReference>
<evidence type="ECO:0000313" key="10">
    <source>
        <dbReference type="Proteomes" id="UP000242705"/>
    </source>
</evidence>
<dbReference type="EMBL" id="PXYX01000020">
    <property type="protein sequence ID" value="PSR26683.1"/>
    <property type="molecule type" value="Genomic_DNA"/>
</dbReference>
<evidence type="ECO:0000256" key="5">
    <source>
        <dbReference type="ARBA" id="ARBA00022691"/>
    </source>
</evidence>